<sequence length="450" mass="51750">MEETSWLRMPFGISTAPEEYQRRQDQAIEGLPGVRSIVDDILVFGEGDTVNEAIKDHDIKLEKLMERCRETNLKLNPKKLKLKLNRVPFIGHLITDEGLKPDSNKVRSVMEMPDPTDVKGVQRFIGFVNYLSKFLPGLSDIGEPLRKLTLKDTEWCWMDVHKAAVQKVKQLISAKPVLRYYDQTKELTLQTDSSDTGLGSVITQEGQPVAYTSRALTDPETRYAQIEKELLAVIFGLERFHEYTYGRKVTVQSDHKPLEMIAKKPLHRAPKRLQRMLLRLQKYDVIRHEMMKRVHSSHLGVEGCLRRARESIYWPGMTSALKDYISNCDVCTTYGTKQAKETLLPHDVPNRPWAKVGTDLFYFDQKNYLITVDYMSNFWEIDFLRDTTSTTVIRKLKGNFARHGIPDIVVSDNGPSSHPRNSRSSATPGNLNTKPHRQDSHRVTERLNKQ</sequence>
<dbReference type="Pfam" id="PF00078">
    <property type="entry name" value="RVT_1"/>
    <property type="match status" value="1"/>
</dbReference>
<dbReference type="OrthoDB" id="775972at2759"/>
<dbReference type="InterPro" id="IPR036397">
    <property type="entry name" value="RNaseH_sf"/>
</dbReference>
<keyword evidence="6" id="KW-1185">Reference proteome</keyword>
<dbReference type="PANTHER" id="PTHR37984">
    <property type="entry name" value="PROTEIN CBG26694"/>
    <property type="match status" value="1"/>
</dbReference>
<dbReference type="InterPro" id="IPR041577">
    <property type="entry name" value="RT_RNaseH_2"/>
</dbReference>
<dbReference type="InterPro" id="IPR000477">
    <property type="entry name" value="RT_dom"/>
</dbReference>
<feature type="compositionally biased region" description="Polar residues" evidence="1">
    <location>
        <begin position="413"/>
        <end position="433"/>
    </location>
</feature>
<dbReference type="Gene3D" id="3.30.420.10">
    <property type="entry name" value="Ribonuclease H-like superfamily/Ribonuclease H"/>
    <property type="match status" value="1"/>
</dbReference>
<dbReference type="Pfam" id="PF17921">
    <property type="entry name" value="Integrase_H2C2"/>
    <property type="match status" value="1"/>
</dbReference>
<evidence type="ECO:0000313" key="5">
    <source>
        <dbReference type="EMBL" id="PIK62480.1"/>
    </source>
</evidence>
<dbReference type="AlphaFoldDB" id="A0A2G8LQM9"/>
<dbReference type="Gene3D" id="3.30.70.270">
    <property type="match status" value="2"/>
</dbReference>
<feature type="domain" description="Integrase zinc-binding" evidence="4">
    <location>
        <begin position="286"/>
        <end position="334"/>
    </location>
</feature>
<dbReference type="FunFam" id="3.30.70.270:FF:000026">
    <property type="entry name" value="Transposon Ty3-G Gag-Pol polyprotein"/>
    <property type="match status" value="1"/>
</dbReference>
<feature type="compositionally biased region" description="Basic and acidic residues" evidence="1">
    <location>
        <begin position="436"/>
        <end position="450"/>
    </location>
</feature>
<dbReference type="GO" id="GO:0003676">
    <property type="term" value="F:nucleic acid binding"/>
    <property type="evidence" value="ECO:0007669"/>
    <property type="project" value="InterPro"/>
</dbReference>
<feature type="domain" description="Reverse transcriptase/retrotransposon-derived protein RNase H-like" evidence="3">
    <location>
        <begin position="157"/>
        <end position="251"/>
    </location>
</feature>
<dbReference type="InterPro" id="IPR043502">
    <property type="entry name" value="DNA/RNA_pol_sf"/>
</dbReference>
<evidence type="ECO:0000259" key="3">
    <source>
        <dbReference type="Pfam" id="PF17919"/>
    </source>
</evidence>
<dbReference type="FunFam" id="3.10.20.370:FF:000001">
    <property type="entry name" value="Retrovirus-related Pol polyprotein from transposon 17.6-like protein"/>
    <property type="match status" value="1"/>
</dbReference>
<proteinExistence type="predicted"/>
<gene>
    <name evidence="5" type="ORF">BSL78_00577</name>
</gene>
<protein>
    <recommendedName>
        <fullName evidence="7">Integrase catalytic domain-containing protein</fullName>
    </recommendedName>
</protein>
<reference evidence="5 6" key="1">
    <citation type="journal article" date="2017" name="PLoS Biol.">
        <title>The sea cucumber genome provides insights into morphological evolution and visceral regeneration.</title>
        <authorList>
            <person name="Zhang X."/>
            <person name="Sun L."/>
            <person name="Yuan J."/>
            <person name="Sun Y."/>
            <person name="Gao Y."/>
            <person name="Zhang L."/>
            <person name="Li S."/>
            <person name="Dai H."/>
            <person name="Hamel J.F."/>
            <person name="Liu C."/>
            <person name="Yu Y."/>
            <person name="Liu S."/>
            <person name="Lin W."/>
            <person name="Guo K."/>
            <person name="Jin S."/>
            <person name="Xu P."/>
            <person name="Storey K.B."/>
            <person name="Huan P."/>
            <person name="Zhang T."/>
            <person name="Zhou Y."/>
            <person name="Zhang J."/>
            <person name="Lin C."/>
            <person name="Li X."/>
            <person name="Xing L."/>
            <person name="Huo D."/>
            <person name="Sun M."/>
            <person name="Wang L."/>
            <person name="Mercier A."/>
            <person name="Li F."/>
            <person name="Yang H."/>
            <person name="Xiang J."/>
        </authorList>
    </citation>
    <scope>NUCLEOTIDE SEQUENCE [LARGE SCALE GENOMIC DNA]</scope>
    <source>
        <strain evidence="5">Shaxun</strain>
        <tissue evidence="5">Muscle</tissue>
    </source>
</reference>
<evidence type="ECO:0000256" key="1">
    <source>
        <dbReference type="SAM" id="MobiDB-lite"/>
    </source>
</evidence>
<feature type="domain" description="Reverse transcriptase" evidence="2">
    <location>
        <begin position="4"/>
        <end position="92"/>
    </location>
</feature>
<evidence type="ECO:0008006" key="7">
    <source>
        <dbReference type="Google" id="ProtNLM"/>
    </source>
</evidence>
<dbReference type="CDD" id="cd09274">
    <property type="entry name" value="RNase_HI_RT_Ty3"/>
    <property type="match status" value="1"/>
</dbReference>
<evidence type="ECO:0000259" key="2">
    <source>
        <dbReference type="Pfam" id="PF00078"/>
    </source>
</evidence>
<comment type="caution">
    <text evidence="5">The sequence shown here is derived from an EMBL/GenBank/DDBJ whole genome shotgun (WGS) entry which is preliminary data.</text>
</comment>
<name>A0A2G8LQM9_STIJA</name>
<feature type="region of interest" description="Disordered" evidence="1">
    <location>
        <begin position="407"/>
        <end position="450"/>
    </location>
</feature>
<dbReference type="SUPFAM" id="SSF56672">
    <property type="entry name" value="DNA/RNA polymerases"/>
    <property type="match status" value="1"/>
</dbReference>
<dbReference type="InterPro" id="IPR050951">
    <property type="entry name" value="Retrovirus_Pol_polyprotein"/>
</dbReference>
<dbReference type="InterPro" id="IPR012337">
    <property type="entry name" value="RNaseH-like_sf"/>
</dbReference>
<dbReference type="Gene3D" id="1.10.340.70">
    <property type="match status" value="1"/>
</dbReference>
<dbReference type="PANTHER" id="PTHR37984:SF8">
    <property type="entry name" value="CCHC-TYPE DOMAIN-CONTAINING PROTEIN"/>
    <property type="match status" value="1"/>
</dbReference>
<accession>A0A2G8LQM9</accession>
<dbReference type="GO" id="GO:0006259">
    <property type="term" value="P:DNA metabolic process"/>
    <property type="evidence" value="ECO:0007669"/>
    <property type="project" value="UniProtKB-ARBA"/>
</dbReference>
<evidence type="ECO:0000313" key="6">
    <source>
        <dbReference type="Proteomes" id="UP000230750"/>
    </source>
</evidence>
<organism evidence="5 6">
    <name type="scientific">Stichopus japonicus</name>
    <name type="common">Sea cucumber</name>
    <dbReference type="NCBI Taxonomy" id="307972"/>
    <lineage>
        <taxon>Eukaryota</taxon>
        <taxon>Metazoa</taxon>
        <taxon>Echinodermata</taxon>
        <taxon>Eleutherozoa</taxon>
        <taxon>Echinozoa</taxon>
        <taxon>Holothuroidea</taxon>
        <taxon>Aspidochirotacea</taxon>
        <taxon>Aspidochirotida</taxon>
        <taxon>Stichopodidae</taxon>
        <taxon>Apostichopus</taxon>
    </lineage>
</organism>
<dbReference type="InterPro" id="IPR041588">
    <property type="entry name" value="Integrase_H2C2"/>
</dbReference>
<dbReference type="EMBL" id="MRZV01000011">
    <property type="protein sequence ID" value="PIK62480.1"/>
    <property type="molecule type" value="Genomic_DNA"/>
</dbReference>
<dbReference type="SUPFAM" id="SSF53098">
    <property type="entry name" value="Ribonuclease H-like"/>
    <property type="match status" value="1"/>
</dbReference>
<evidence type="ECO:0000259" key="4">
    <source>
        <dbReference type="Pfam" id="PF17921"/>
    </source>
</evidence>
<dbReference type="Pfam" id="PF17919">
    <property type="entry name" value="RT_RNaseH_2"/>
    <property type="match status" value="1"/>
</dbReference>
<dbReference type="Gene3D" id="3.10.20.370">
    <property type="match status" value="1"/>
</dbReference>
<dbReference type="Gene3D" id="3.10.10.10">
    <property type="entry name" value="HIV Type 1 Reverse Transcriptase, subunit A, domain 1"/>
    <property type="match status" value="1"/>
</dbReference>
<dbReference type="Proteomes" id="UP000230750">
    <property type="component" value="Unassembled WGS sequence"/>
</dbReference>
<dbReference type="InterPro" id="IPR043128">
    <property type="entry name" value="Rev_trsase/Diguanyl_cyclase"/>
</dbReference>